<name>A0ABS8IWW0_9BURK</name>
<reference evidence="2 3" key="1">
    <citation type="submission" date="2021-11" db="EMBL/GenBank/DDBJ databases">
        <authorList>
            <person name="Huq M.A."/>
        </authorList>
    </citation>
    <scope>NUCLEOTIDE SEQUENCE [LARGE SCALE GENOMIC DNA]</scope>
    <source>
        <strain evidence="2 3">MAHUQ-52</strain>
    </source>
</reference>
<evidence type="ECO:0000259" key="1">
    <source>
        <dbReference type="PROSITE" id="PS51832"/>
    </source>
</evidence>
<dbReference type="PROSITE" id="PS51832">
    <property type="entry name" value="HD_GYP"/>
    <property type="match status" value="1"/>
</dbReference>
<evidence type="ECO:0000313" key="2">
    <source>
        <dbReference type="EMBL" id="MCC6072378.1"/>
    </source>
</evidence>
<comment type="caution">
    <text evidence="2">The sequence shown here is derived from an EMBL/GenBank/DDBJ whole genome shotgun (WGS) entry which is preliminary data.</text>
</comment>
<protein>
    <submittedName>
        <fullName evidence="2">HD domain-containing protein</fullName>
    </submittedName>
</protein>
<dbReference type="PANTHER" id="PTHR43155">
    <property type="entry name" value="CYCLIC DI-GMP PHOSPHODIESTERASE PA4108-RELATED"/>
    <property type="match status" value="1"/>
</dbReference>
<organism evidence="2 3">
    <name type="scientific">Massilia agrisoli</name>
    <dbReference type="NCBI Taxonomy" id="2892444"/>
    <lineage>
        <taxon>Bacteria</taxon>
        <taxon>Pseudomonadati</taxon>
        <taxon>Pseudomonadota</taxon>
        <taxon>Betaproteobacteria</taxon>
        <taxon>Burkholderiales</taxon>
        <taxon>Oxalobacteraceae</taxon>
        <taxon>Telluria group</taxon>
        <taxon>Massilia</taxon>
    </lineage>
</organism>
<dbReference type="PANTHER" id="PTHR43155:SF2">
    <property type="entry name" value="CYCLIC DI-GMP PHOSPHODIESTERASE PA4108"/>
    <property type="match status" value="1"/>
</dbReference>
<keyword evidence="3" id="KW-1185">Reference proteome</keyword>
<dbReference type="Pfam" id="PF13487">
    <property type="entry name" value="HD_5"/>
    <property type="match status" value="1"/>
</dbReference>
<dbReference type="CDD" id="cd00077">
    <property type="entry name" value="HDc"/>
    <property type="match status" value="1"/>
</dbReference>
<evidence type="ECO:0000313" key="3">
    <source>
        <dbReference type="Proteomes" id="UP001198701"/>
    </source>
</evidence>
<dbReference type="EMBL" id="JAJHPV010000014">
    <property type="protein sequence ID" value="MCC6072378.1"/>
    <property type="molecule type" value="Genomic_DNA"/>
</dbReference>
<dbReference type="InterPro" id="IPR037522">
    <property type="entry name" value="HD_GYP_dom"/>
</dbReference>
<proteinExistence type="predicted"/>
<dbReference type="Gene3D" id="1.10.3210.10">
    <property type="entry name" value="Hypothetical protein af1432"/>
    <property type="match status" value="1"/>
</dbReference>
<dbReference type="Proteomes" id="UP001198701">
    <property type="component" value="Unassembled WGS sequence"/>
</dbReference>
<sequence length="318" mass="34266">MADMQADHTVPAAQASVLRSLNVLAQRLERALNMLGNGSNADTELRAIASGIIAAVRQAPDVALASIYLNQVAGPYAVRHCVEAAIVCALIAPVMDNGAAQTCRIVAAALTMNAGMLRLTETFQLKDCALSAGERSAILRHPVESAELLRRAGIDDEEWLACVFAHHELDDGSGYPEGLSADAIPEAARLVGMADRYCALVSARNYRRSMLAPEALDKLRADCRHPWLLAAFEQEIGQYPPGTLVRLANGETGVVSMRRGIDGARQVCSLRDTLGVPFEPLERRSTREPLFQIVAALHEDSAGLRFSMRQIWGDAAAV</sequence>
<dbReference type="RefSeq" id="WP_229433265.1">
    <property type="nucleotide sequence ID" value="NZ_JAJHPV010000014.1"/>
</dbReference>
<dbReference type="SUPFAM" id="SSF109604">
    <property type="entry name" value="HD-domain/PDEase-like"/>
    <property type="match status" value="1"/>
</dbReference>
<accession>A0ABS8IWW0</accession>
<gene>
    <name evidence="2" type="ORF">LMJ30_15635</name>
</gene>
<dbReference type="InterPro" id="IPR003607">
    <property type="entry name" value="HD/PDEase_dom"/>
</dbReference>
<feature type="domain" description="HD-GYP" evidence="1">
    <location>
        <begin position="55"/>
        <end position="251"/>
    </location>
</feature>